<dbReference type="PANTHER" id="PTHR32097">
    <property type="entry name" value="CAMP-BINDING PROTEIN 1-RELATED"/>
    <property type="match status" value="1"/>
</dbReference>
<dbReference type="SMART" id="SM00239">
    <property type="entry name" value="C2"/>
    <property type="match status" value="1"/>
</dbReference>
<dbReference type="Pfam" id="PF02342">
    <property type="entry name" value="TerD"/>
    <property type="match status" value="1"/>
</dbReference>
<proteinExistence type="predicted"/>
<dbReference type="SUPFAM" id="SSF49562">
    <property type="entry name" value="C2 domain (Calcium/lipid-binding domain, CaLB)"/>
    <property type="match status" value="1"/>
</dbReference>
<dbReference type="PANTHER" id="PTHR32097:SF17">
    <property type="entry name" value="CAMP-BINDING PROTEIN 1-RELATED"/>
    <property type="match status" value="1"/>
</dbReference>
<gene>
    <name evidence="2" type="ORF">M9Y10_007646</name>
</gene>
<evidence type="ECO:0000313" key="2">
    <source>
        <dbReference type="EMBL" id="KAK8871900.1"/>
    </source>
</evidence>
<dbReference type="Pfam" id="PF00168">
    <property type="entry name" value="C2"/>
    <property type="match status" value="1"/>
</dbReference>
<dbReference type="InterPro" id="IPR051324">
    <property type="entry name" value="Stress/Tellurium_Resist"/>
</dbReference>
<protein>
    <recommendedName>
        <fullName evidence="1">C2 domain-containing protein</fullName>
    </recommendedName>
</protein>
<feature type="domain" description="C2" evidence="1">
    <location>
        <begin position="1"/>
        <end position="104"/>
    </location>
</feature>
<dbReference type="CDD" id="cd00030">
    <property type="entry name" value="C2"/>
    <property type="match status" value="1"/>
</dbReference>
<dbReference type="EMBL" id="JAPFFF010000013">
    <property type="protein sequence ID" value="KAK8871900.1"/>
    <property type="molecule type" value="Genomic_DNA"/>
</dbReference>
<dbReference type="InterPro" id="IPR003325">
    <property type="entry name" value="TerD"/>
</dbReference>
<evidence type="ECO:0000313" key="3">
    <source>
        <dbReference type="Proteomes" id="UP001470230"/>
    </source>
</evidence>
<dbReference type="Proteomes" id="UP001470230">
    <property type="component" value="Unassembled WGS sequence"/>
</dbReference>
<dbReference type="InterPro" id="IPR035892">
    <property type="entry name" value="C2_domain_sf"/>
</dbReference>
<keyword evidence="3" id="KW-1185">Reference proteome</keyword>
<accession>A0ABR2J434</accession>
<dbReference type="Gene3D" id="2.60.60.30">
    <property type="entry name" value="sav2460 like domains"/>
    <property type="match status" value="1"/>
</dbReference>
<dbReference type="InterPro" id="IPR000008">
    <property type="entry name" value="C2_dom"/>
</dbReference>
<comment type="caution">
    <text evidence="2">The sequence shown here is derived from an EMBL/GenBank/DDBJ whole genome shotgun (WGS) entry which is preliminary data.</text>
</comment>
<dbReference type="Gene3D" id="2.60.40.150">
    <property type="entry name" value="C2 domain"/>
    <property type="match status" value="1"/>
</dbReference>
<organism evidence="2 3">
    <name type="scientific">Tritrichomonas musculus</name>
    <dbReference type="NCBI Taxonomy" id="1915356"/>
    <lineage>
        <taxon>Eukaryota</taxon>
        <taxon>Metamonada</taxon>
        <taxon>Parabasalia</taxon>
        <taxon>Tritrichomonadida</taxon>
        <taxon>Tritrichomonadidae</taxon>
        <taxon>Tritrichomonas</taxon>
    </lineage>
</organism>
<dbReference type="PROSITE" id="PS50004">
    <property type="entry name" value="C2"/>
    <property type="match status" value="1"/>
</dbReference>
<sequence length="542" mass="61647">MIHFKIISANDLPSSSKNKYCSSYVILCLQNFDLPSNVCYAKTETIKKTPNPEWNQEFIIPFVACNAIRLEFWESKAFGDQIIGTSYIYFQSDLFYQDLNSRVQTGSIILDKPSAECHPTFTYSISSSFSSFDVKPAKKTDNIYVYLSYEPPIQPSQQEDVQLNVYGVNGNGTTVDPISDLYTRGESEPTHCGPTGPTQVFYFNFFNNLVNEKYFFFIKNNGYSGRVTLNFVTTPNYFLAKKNTDGCYIFNNQWSVYVNNKNTGNHCYATFPIMLSFSDKRGIISPITLPQNIIHQSVSNQTVNHSNNPDMFNAAYEYYHNDPDGVAVKNITDVIGQFLCPHGQNFHYRFEIVPGNRYSLSGAFDYNNINQHPSKIMVGLGWDTNTDLDASILMVCDDGKQLMPVCFYNRSSCNGAIKTTGDNMTGFGRGDDERIYLQLDKIPQNIKYLGIVITSYRGAYFSSINGAFCRIVDQVTEKEVMYMNLSKKEKHTGLLFAVMARLDGIWDMWPCLKYFDGRAPEDAQKFFESFMKSGIIDQMLSI</sequence>
<name>A0ABR2J434_9EUKA</name>
<dbReference type="CDD" id="cd06974">
    <property type="entry name" value="TerD_like"/>
    <property type="match status" value="1"/>
</dbReference>
<reference evidence="2 3" key="1">
    <citation type="submission" date="2024-04" db="EMBL/GenBank/DDBJ databases">
        <title>Tritrichomonas musculus Genome.</title>
        <authorList>
            <person name="Alves-Ferreira E."/>
            <person name="Grigg M."/>
            <person name="Lorenzi H."/>
            <person name="Galac M."/>
        </authorList>
    </citation>
    <scope>NUCLEOTIDE SEQUENCE [LARGE SCALE GENOMIC DNA]</scope>
    <source>
        <strain evidence="2 3">EAF2021</strain>
    </source>
</reference>
<evidence type="ECO:0000259" key="1">
    <source>
        <dbReference type="PROSITE" id="PS50004"/>
    </source>
</evidence>